<dbReference type="AlphaFoldDB" id="F2NDE9"/>
<reference evidence="4" key="2">
    <citation type="submission" date="2011-03" db="EMBL/GenBank/DDBJ databases">
        <title>The complete genome of Desulfobacca acetoxidans DSM 11109.</title>
        <authorList>
            <consortium name="US DOE Joint Genome Institute (JGI-PGF)"/>
            <person name="Lucas S."/>
            <person name="Copeland A."/>
            <person name="Lapidus A."/>
            <person name="Bruce D."/>
            <person name="Goodwin L."/>
            <person name="Pitluck S."/>
            <person name="Peters L."/>
            <person name="Kyrpides N."/>
            <person name="Mavromatis K."/>
            <person name="Ivanova N."/>
            <person name="Ovchinnikova G."/>
            <person name="Teshima H."/>
            <person name="Detter J.C."/>
            <person name="Han C."/>
            <person name="Land M."/>
            <person name="Hauser L."/>
            <person name="Markowitz V."/>
            <person name="Cheng J.-F."/>
            <person name="Hugenholtz P."/>
            <person name="Woyke T."/>
            <person name="Wu D."/>
            <person name="Spring S."/>
            <person name="Schueler E."/>
            <person name="Brambilla E."/>
            <person name="Klenk H.-P."/>
            <person name="Eisen J.A."/>
        </authorList>
    </citation>
    <scope>NUCLEOTIDE SEQUENCE [LARGE SCALE GENOMIC DNA]</scope>
    <source>
        <strain evidence="4">ATCC 700848 / DSM 11109 / ASRB2</strain>
    </source>
</reference>
<dbReference type="PRINTS" id="PR01217">
    <property type="entry name" value="PRICHEXTENSN"/>
</dbReference>
<protein>
    <submittedName>
        <fullName evidence="3">SH3 type 3 domain protein</fullName>
    </submittedName>
</protein>
<evidence type="ECO:0000313" key="3">
    <source>
        <dbReference type="EMBL" id="AEB10015.1"/>
    </source>
</evidence>
<organism evidence="3 4">
    <name type="scientific">Desulfobacca acetoxidans (strain ATCC 700848 / DSM 11109 / ASRB2)</name>
    <dbReference type="NCBI Taxonomy" id="880072"/>
    <lineage>
        <taxon>Bacteria</taxon>
        <taxon>Pseudomonadati</taxon>
        <taxon>Thermodesulfobacteriota</taxon>
        <taxon>Desulfobaccia</taxon>
        <taxon>Desulfobaccales</taxon>
        <taxon>Desulfobaccaceae</taxon>
        <taxon>Desulfobacca</taxon>
    </lineage>
</organism>
<dbReference type="Gene3D" id="2.30.30.40">
    <property type="entry name" value="SH3 Domains"/>
    <property type="match status" value="1"/>
</dbReference>
<feature type="compositionally biased region" description="Pro residues" evidence="1">
    <location>
        <begin position="205"/>
        <end position="219"/>
    </location>
</feature>
<evidence type="ECO:0000256" key="1">
    <source>
        <dbReference type="SAM" id="MobiDB-lite"/>
    </source>
</evidence>
<dbReference type="EMBL" id="CP002629">
    <property type="protein sequence ID" value="AEB10015.1"/>
    <property type="molecule type" value="Genomic_DNA"/>
</dbReference>
<dbReference type="OrthoDB" id="5459427at2"/>
<dbReference type="eggNOG" id="COG3103">
    <property type="taxonomic scope" value="Bacteria"/>
</dbReference>
<dbReference type="Proteomes" id="UP000000483">
    <property type="component" value="Chromosome"/>
</dbReference>
<dbReference type="HOGENOM" id="CLU_1218197_0_0_7"/>
<dbReference type="Pfam" id="PF08239">
    <property type="entry name" value="SH3_3"/>
    <property type="match status" value="1"/>
</dbReference>
<proteinExistence type="predicted"/>
<feature type="compositionally biased region" description="Basic and acidic residues" evidence="1">
    <location>
        <begin position="138"/>
        <end position="177"/>
    </location>
</feature>
<dbReference type="KEGG" id="dao:Desac_2186"/>
<feature type="domain" description="SH3b" evidence="2">
    <location>
        <begin position="53"/>
        <end position="117"/>
    </location>
</feature>
<evidence type="ECO:0000259" key="2">
    <source>
        <dbReference type="PROSITE" id="PS51781"/>
    </source>
</evidence>
<dbReference type="PROSITE" id="PS51781">
    <property type="entry name" value="SH3B"/>
    <property type="match status" value="1"/>
</dbReference>
<name>F2NDE9_DESAR</name>
<reference evidence="3 4" key="1">
    <citation type="journal article" date="2011" name="Stand. Genomic Sci.">
        <title>Complete genome sequence of the acetate-degrading sulfate reducer Desulfobacca acetoxidans type strain (ASRB2).</title>
        <authorList>
            <person name="Goker M."/>
            <person name="Teshima H."/>
            <person name="Lapidus A."/>
            <person name="Nolan M."/>
            <person name="Lucas S."/>
            <person name="Hammon N."/>
            <person name="Deshpande S."/>
            <person name="Cheng J.F."/>
            <person name="Tapia R."/>
            <person name="Han C."/>
            <person name="Goodwin L."/>
            <person name="Pitluck S."/>
            <person name="Huntemann M."/>
            <person name="Liolios K."/>
            <person name="Ivanova N."/>
            <person name="Pagani I."/>
            <person name="Mavromatis K."/>
            <person name="Ovchinikova G."/>
            <person name="Pati A."/>
            <person name="Chen A."/>
            <person name="Palaniappan K."/>
            <person name="Land M."/>
            <person name="Hauser L."/>
            <person name="Brambilla E.M."/>
            <person name="Rohde M."/>
            <person name="Spring S."/>
            <person name="Detter J.C."/>
            <person name="Woyke T."/>
            <person name="Bristow J."/>
            <person name="Eisen J.A."/>
            <person name="Markowitz V."/>
            <person name="Hugenholtz P."/>
            <person name="Kyrpides N.C."/>
            <person name="Klenk H.P."/>
        </authorList>
    </citation>
    <scope>NUCLEOTIDE SEQUENCE [LARGE SCALE GENOMIC DNA]</scope>
    <source>
        <strain evidence="4">ATCC 700848 / DSM 11109 / ASRB2</strain>
    </source>
</reference>
<feature type="region of interest" description="Disordered" evidence="1">
    <location>
        <begin position="138"/>
        <end position="227"/>
    </location>
</feature>
<keyword evidence="4" id="KW-1185">Reference proteome</keyword>
<gene>
    <name evidence="3" type="ordered locus">Desac_2186</name>
</gene>
<sequence>MTLSYSQVRCIAALGCCVFLTPVIGCMQKAVWTPPDEPRQAAPPSTPAPRVEYQILYVTATRLNLRACPGMDCPKIATLQRNQEVEKLAESQGWIQVRSRQDGVLGWVDSRYLGTAPVAETQAPPVIVEQPAPVKPVEVKPAEKPVEKTLKEKPTPEKPAAEKPAIKKPEEAKETPPKPKKVAPAEAAETERKEQPAPVKETPAEPEPTPTPPPAPAEPAPKRIRIM</sequence>
<accession>F2NDE9</accession>
<dbReference type="InterPro" id="IPR003646">
    <property type="entry name" value="SH3-like_bac-type"/>
</dbReference>
<dbReference type="SMART" id="SM00287">
    <property type="entry name" value="SH3b"/>
    <property type="match status" value="1"/>
</dbReference>
<dbReference type="RefSeq" id="WP_013707124.1">
    <property type="nucleotide sequence ID" value="NC_015388.1"/>
</dbReference>
<evidence type="ECO:0000313" key="4">
    <source>
        <dbReference type="Proteomes" id="UP000000483"/>
    </source>
</evidence>